<comment type="similarity">
    <text evidence="8">Belongs to the G-protein coupled receptor 1 family.</text>
</comment>
<keyword evidence="2 8" id="KW-0812">Transmembrane</keyword>
<feature type="transmembrane region" description="Helical" evidence="10">
    <location>
        <begin position="166"/>
        <end position="188"/>
    </location>
</feature>
<feature type="transmembrane region" description="Helical" evidence="10">
    <location>
        <begin position="88"/>
        <end position="108"/>
    </location>
</feature>
<dbReference type="Pfam" id="PF00001">
    <property type="entry name" value="7tm_1"/>
    <property type="match status" value="1"/>
</dbReference>
<keyword evidence="13" id="KW-1185">Reference proteome</keyword>
<evidence type="ECO:0000256" key="2">
    <source>
        <dbReference type="ARBA" id="ARBA00022692"/>
    </source>
</evidence>
<dbReference type="GO" id="GO:0004930">
    <property type="term" value="F:G protein-coupled receptor activity"/>
    <property type="evidence" value="ECO:0007669"/>
    <property type="project" value="UniProtKB-KW"/>
</dbReference>
<sequence>MESTKINQSSFNESSVWMSTSGQQIPIGNMTTTTFPPGLLETLNDDKAFLFLPVIIFVGFLMIAGVIGNILVIYVFCFRYKSRSSNHFIIAMAVFDLLSSLICMPIDIYDVRFHYTFYNVLACKLFRYSQNVTTFGSVIILIEIAFDRYVKICRPLRIVTALKTKILCAVAGILAFILSVPALVLFGITRAPTHVTGLFGHDCSVSEEYKDSLFRDIFYKYFIPLLFGVSFILLAGLYFRIWFEIRCRKNLIIGEKPTPSNRPSDEHTEGGHYIVKRTRYNSSVSDDDSSVFTNNKRSFKRSFSNTSRKLRLESITEALSKVKVSKTTKIFIAVTVAFVLSYLPTMVVQVLVSRQKGSVIKHSEVQQLILKIFARSYYINNVINPVIYSFLNVNFRTHCSKLFTMAVSGCKGSFHRRTTPFRGSFRKVNATRSDSNKSNPTNDFEMDQLKS</sequence>
<dbReference type="PANTHER" id="PTHR24243:SF224">
    <property type="entry name" value="G-PROTEIN COUPLED RECEPTOR 19-RELATED"/>
    <property type="match status" value="1"/>
</dbReference>
<feature type="transmembrane region" description="Helical" evidence="10">
    <location>
        <begin position="48"/>
        <end position="76"/>
    </location>
</feature>
<evidence type="ECO:0000256" key="7">
    <source>
        <dbReference type="ARBA" id="ARBA00023224"/>
    </source>
</evidence>
<evidence type="ECO:0000256" key="5">
    <source>
        <dbReference type="ARBA" id="ARBA00023136"/>
    </source>
</evidence>
<keyword evidence="3 10" id="KW-1133">Transmembrane helix</keyword>
<dbReference type="STRING" id="6573.A0A210PGU8"/>
<evidence type="ECO:0000256" key="6">
    <source>
        <dbReference type="ARBA" id="ARBA00023170"/>
    </source>
</evidence>
<dbReference type="Gene3D" id="1.20.1070.10">
    <property type="entry name" value="Rhodopsin 7-helix transmembrane proteins"/>
    <property type="match status" value="1"/>
</dbReference>
<dbReference type="GO" id="GO:0005886">
    <property type="term" value="C:plasma membrane"/>
    <property type="evidence" value="ECO:0007669"/>
    <property type="project" value="TreeGrafter"/>
</dbReference>
<keyword evidence="5 10" id="KW-0472">Membrane</keyword>
<dbReference type="InterPro" id="IPR000276">
    <property type="entry name" value="GPCR_Rhodpsn"/>
</dbReference>
<keyword evidence="7 8" id="KW-0807">Transducer</keyword>
<dbReference type="PANTHER" id="PTHR24243">
    <property type="entry name" value="G-PROTEIN COUPLED RECEPTOR"/>
    <property type="match status" value="1"/>
</dbReference>
<comment type="subcellular location">
    <subcellularLocation>
        <location evidence="1">Membrane</location>
        <topology evidence="1">Multi-pass membrane protein</topology>
    </subcellularLocation>
</comment>
<protein>
    <submittedName>
        <fullName evidence="12">Orexin receptor type 2</fullName>
    </submittedName>
</protein>
<dbReference type="SUPFAM" id="SSF81321">
    <property type="entry name" value="Family A G protein-coupled receptor-like"/>
    <property type="match status" value="1"/>
</dbReference>
<comment type="caution">
    <text evidence="12">The sequence shown here is derived from an EMBL/GenBank/DDBJ whole genome shotgun (WGS) entry which is preliminary data.</text>
</comment>
<dbReference type="PRINTS" id="PR00237">
    <property type="entry name" value="GPCRRHODOPSN"/>
</dbReference>
<dbReference type="AlphaFoldDB" id="A0A210PGU8"/>
<dbReference type="InterPro" id="IPR017452">
    <property type="entry name" value="GPCR_Rhodpsn_7TM"/>
</dbReference>
<dbReference type="OrthoDB" id="5969463at2759"/>
<keyword evidence="6 8" id="KW-0675">Receptor</keyword>
<accession>A0A210PGU8</accession>
<reference evidence="12 13" key="1">
    <citation type="journal article" date="2017" name="Nat. Ecol. Evol.">
        <title>Scallop genome provides insights into evolution of bilaterian karyotype and development.</title>
        <authorList>
            <person name="Wang S."/>
            <person name="Zhang J."/>
            <person name="Jiao W."/>
            <person name="Li J."/>
            <person name="Xun X."/>
            <person name="Sun Y."/>
            <person name="Guo X."/>
            <person name="Huan P."/>
            <person name="Dong B."/>
            <person name="Zhang L."/>
            <person name="Hu X."/>
            <person name="Sun X."/>
            <person name="Wang J."/>
            <person name="Zhao C."/>
            <person name="Wang Y."/>
            <person name="Wang D."/>
            <person name="Huang X."/>
            <person name="Wang R."/>
            <person name="Lv J."/>
            <person name="Li Y."/>
            <person name="Zhang Z."/>
            <person name="Liu B."/>
            <person name="Lu W."/>
            <person name="Hui Y."/>
            <person name="Liang J."/>
            <person name="Zhou Z."/>
            <person name="Hou R."/>
            <person name="Li X."/>
            <person name="Liu Y."/>
            <person name="Li H."/>
            <person name="Ning X."/>
            <person name="Lin Y."/>
            <person name="Zhao L."/>
            <person name="Xing Q."/>
            <person name="Dou J."/>
            <person name="Li Y."/>
            <person name="Mao J."/>
            <person name="Guo H."/>
            <person name="Dou H."/>
            <person name="Li T."/>
            <person name="Mu C."/>
            <person name="Jiang W."/>
            <person name="Fu Q."/>
            <person name="Fu X."/>
            <person name="Miao Y."/>
            <person name="Liu J."/>
            <person name="Yu Q."/>
            <person name="Li R."/>
            <person name="Liao H."/>
            <person name="Li X."/>
            <person name="Kong Y."/>
            <person name="Jiang Z."/>
            <person name="Chourrout D."/>
            <person name="Li R."/>
            <person name="Bao Z."/>
        </authorList>
    </citation>
    <scope>NUCLEOTIDE SEQUENCE [LARGE SCALE GENOMIC DNA]</scope>
    <source>
        <strain evidence="12 13">PY_sf001</strain>
    </source>
</reference>
<dbReference type="PROSITE" id="PS50262">
    <property type="entry name" value="G_PROTEIN_RECEP_F1_2"/>
    <property type="match status" value="1"/>
</dbReference>
<keyword evidence="4 8" id="KW-0297">G-protein coupled receptor</keyword>
<name>A0A210PGU8_MIZYE</name>
<evidence type="ECO:0000256" key="1">
    <source>
        <dbReference type="ARBA" id="ARBA00004141"/>
    </source>
</evidence>
<evidence type="ECO:0000313" key="13">
    <source>
        <dbReference type="Proteomes" id="UP000242188"/>
    </source>
</evidence>
<dbReference type="PROSITE" id="PS00237">
    <property type="entry name" value="G_PROTEIN_RECEP_F1_1"/>
    <property type="match status" value="1"/>
</dbReference>
<evidence type="ECO:0000256" key="8">
    <source>
        <dbReference type="RuleBase" id="RU000688"/>
    </source>
</evidence>
<evidence type="ECO:0000256" key="4">
    <source>
        <dbReference type="ARBA" id="ARBA00023040"/>
    </source>
</evidence>
<evidence type="ECO:0000256" key="10">
    <source>
        <dbReference type="SAM" id="Phobius"/>
    </source>
</evidence>
<evidence type="ECO:0000259" key="11">
    <source>
        <dbReference type="PROSITE" id="PS50262"/>
    </source>
</evidence>
<feature type="compositionally biased region" description="Polar residues" evidence="9">
    <location>
        <begin position="430"/>
        <end position="442"/>
    </location>
</feature>
<evidence type="ECO:0000256" key="9">
    <source>
        <dbReference type="SAM" id="MobiDB-lite"/>
    </source>
</evidence>
<dbReference type="CDD" id="cd00637">
    <property type="entry name" value="7tm_classA_rhodopsin-like"/>
    <property type="match status" value="1"/>
</dbReference>
<proteinExistence type="inferred from homology"/>
<evidence type="ECO:0000256" key="3">
    <source>
        <dbReference type="ARBA" id="ARBA00022989"/>
    </source>
</evidence>
<feature type="region of interest" description="Disordered" evidence="9">
    <location>
        <begin position="428"/>
        <end position="451"/>
    </location>
</feature>
<feature type="domain" description="G-protein coupled receptors family 1 profile" evidence="11">
    <location>
        <begin position="68"/>
        <end position="388"/>
    </location>
</feature>
<gene>
    <name evidence="12" type="ORF">KP79_PYT03318</name>
</gene>
<dbReference type="EMBL" id="NEDP02076712">
    <property type="protein sequence ID" value="OWF35712.1"/>
    <property type="molecule type" value="Genomic_DNA"/>
</dbReference>
<feature type="transmembrane region" description="Helical" evidence="10">
    <location>
        <begin position="221"/>
        <end position="243"/>
    </location>
</feature>
<feature type="transmembrane region" description="Helical" evidence="10">
    <location>
        <begin position="330"/>
        <end position="352"/>
    </location>
</feature>
<evidence type="ECO:0000313" key="12">
    <source>
        <dbReference type="EMBL" id="OWF35712.1"/>
    </source>
</evidence>
<organism evidence="12 13">
    <name type="scientific">Mizuhopecten yessoensis</name>
    <name type="common">Japanese scallop</name>
    <name type="synonym">Patinopecten yessoensis</name>
    <dbReference type="NCBI Taxonomy" id="6573"/>
    <lineage>
        <taxon>Eukaryota</taxon>
        <taxon>Metazoa</taxon>
        <taxon>Spiralia</taxon>
        <taxon>Lophotrochozoa</taxon>
        <taxon>Mollusca</taxon>
        <taxon>Bivalvia</taxon>
        <taxon>Autobranchia</taxon>
        <taxon>Pteriomorphia</taxon>
        <taxon>Pectinida</taxon>
        <taxon>Pectinoidea</taxon>
        <taxon>Pectinidae</taxon>
        <taxon>Mizuhopecten</taxon>
    </lineage>
</organism>
<feature type="transmembrane region" description="Helical" evidence="10">
    <location>
        <begin position="128"/>
        <end position="146"/>
    </location>
</feature>
<dbReference type="Proteomes" id="UP000242188">
    <property type="component" value="Unassembled WGS sequence"/>
</dbReference>